<organism evidence="3 4">
    <name type="scientific">Kipferlia bialata</name>
    <dbReference type="NCBI Taxonomy" id="797122"/>
    <lineage>
        <taxon>Eukaryota</taxon>
        <taxon>Metamonada</taxon>
        <taxon>Carpediemonas-like organisms</taxon>
        <taxon>Kipferlia</taxon>
    </lineage>
</organism>
<dbReference type="EMBL" id="BDIP01000053">
    <property type="protein sequence ID" value="GIQ79772.1"/>
    <property type="molecule type" value="Genomic_DNA"/>
</dbReference>
<dbReference type="OrthoDB" id="1716816at2759"/>
<dbReference type="InterPro" id="IPR006058">
    <property type="entry name" value="2Fe2S_fd_BS"/>
</dbReference>
<dbReference type="GO" id="GO:0071949">
    <property type="term" value="F:FAD binding"/>
    <property type="evidence" value="ECO:0007669"/>
    <property type="project" value="InterPro"/>
</dbReference>
<dbReference type="Gene3D" id="3.50.50.60">
    <property type="entry name" value="FAD/NAD(P)-binding domain"/>
    <property type="match status" value="1"/>
</dbReference>
<protein>
    <recommendedName>
        <fullName evidence="2">FAD-binding domain-containing protein</fullName>
    </recommendedName>
</protein>
<dbReference type="GO" id="GO:0016491">
    <property type="term" value="F:oxidoreductase activity"/>
    <property type="evidence" value="ECO:0007669"/>
    <property type="project" value="UniProtKB-KW"/>
</dbReference>
<name>A0A9K3CNH6_9EUKA</name>
<sequence length="200" mass="20745">MAPEQTLVDLEDLLAPQAGQKGQPTAADSRMYHHPVMSARADRPSVEFFFEGVPMLARPGEMLSTALMAAGVRVLGIHHKDKSTQGLFCANGQCGQCKVVVEGVGVEKACVTPVTKGMRVSRISPTSMDIWAQPHTATAHSSQGPVSVDCNVLVIGAGPAGISACMSLAEAGIEECTCINSTPLSDTSTGTPTETGPGPQ</sequence>
<keyword evidence="4" id="KW-1185">Reference proteome</keyword>
<reference evidence="3 4" key="1">
    <citation type="journal article" date="2018" name="PLoS ONE">
        <title>The draft genome of Kipferlia bialata reveals reductive genome evolution in fornicate parasites.</title>
        <authorList>
            <person name="Tanifuji G."/>
            <person name="Takabayashi S."/>
            <person name="Kume K."/>
            <person name="Takagi M."/>
            <person name="Nakayama T."/>
            <person name="Kamikawa R."/>
            <person name="Inagaki Y."/>
            <person name="Hashimoto T."/>
        </authorList>
    </citation>
    <scope>NUCLEOTIDE SEQUENCE [LARGE SCALE GENOMIC DNA]</scope>
    <source>
        <strain evidence="3">NY0173</strain>
    </source>
</reference>
<accession>A0A9K3CNH6</accession>
<evidence type="ECO:0000259" key="2">
    <source>
        <dbReference type="Pfam" id="PF01494"/>
    </source>
</evidence>
<dbReference type="PROSITE" id="PS00197">
    <property type="entry name" value="2FE2S_FER_1"/>
    <property type="match status" value="1"/>
</dbReference>
<dbReference type="SUPFAM" id="SSF51905">
    <property type="entry name" value="FAD/NAD(P)-binding domain"/>
    <property type="match status" value="1"/>
</dbReference>
<dbReference type="Pfam" id="PF01494">
    <property type="entry name" value="FAD_binding_3"/>
    <property type="match status" value="1"/>
</dbReference>
<evidence type="ECO:0000313" key="3">
    <source>
        <dbReference type="EMBL" id="GIQ79772.1"/>
    </source>
</evidence>
<evidence type="ECO:0000313" key="4">
    <source>
        <dbReference type="Proteomes" id="UP000265618"/>
    </source>
</evidence>
<dbReference type="InterPro" id="IPR036188">
    <property type="entry name" value="FAD/NAD-bd_sf"/>
</dbReference>
<dbReference type="Pfam" id="PF13510">
    <property type="entry name" value="Fer2_4"/>
    <property type="match status" value="1"/>
</dbReference>
<proteinExistence type="predicted"/>
<dbReference type="Gene3D" id="3.10.20.440">
    <property type="entry name" value="2Fe-2S iron-sulphur cluster binding domain, sarcosine oxidase, alpha subunit, N-terminal domain"/>
    <property type="match status" value="1"/>
</dbReference>
<dbReference type="Proteomes" id="UP000265618">
    <property type="component" value="Unassembled WGS sequence"/>
</dbReference>
<keyword evidence="1" id="KW-0560">Oxidoreductase</keyword>
<evidence type="ECO:0000256" key="1">
    <source>
        <dbReference type="ARBA" id="ARBA00023002"/>
    </source>
</evidence>
<dbReference type="AlphaFoldDB" id="A0A9K3CNH6"/>
<dbReference type="InterPro" id="IPR042204">
    <property type="entry name" value="2Fe-2S-bd_N"/>
</dbReference>
<dbReference type="SUPFAM" id="SSF54292">
    <property type="entry name" value="2Fe-2S ferredoxin-like"/>
    <property type="match status" value="1"/>
</dbReference>
<comment type="caution">
    <text evidence="3">The sequence shown here is derived from an EMBL/GenBank/DDBJ whole genome shotgun (WGS) entry which is preliminary data.</text>
</comment>
<dbReference type="InterPro" id="IPR002938">
    <property type="entry name" value="FAD-bd"/>
</dbReference>
<feature type="domain" description="FAD-binding" evidence="2">
    <location>
        <begin position="149"/>
        <end position="180"/>
    </location>
</feature>
<dbReference type="GO" id="GO:0051537">
    <property type="term" value="F:2 iron, 2 sulfur cluster binding"/>
    <property type="evidence" value="ECO:0007669"/>
    <property type="project" value="InterPro"/>
</dbReference>
<gene>
    <name evidence="3" type="ORF">KIPB_000470</name>
</gene>
<dbReference type="InterPro" id="IPR036010">
    <property type="entry name" value="2Fe-2S_ferredoxin-like_sf"/>
</dbReference>